<gene>
    <name evidence="2" type="ORF">BWY41_00689</name>
</gene>
<feature type="domain" description="MobA-like NTP transferase" evidence="1">
    <location>
        <begin position="4"/>
        <end position="145"/>
    </location>
</feature>
<dbReference type="EMBL" id="MWBQ01000040">
    <property type="protein sequence ID" value="OQA60146.1"/>
    <property type="molecule type" value="Genomic_DNA"/>
</dbReference>
<dbReference type="InterPro" id="IPR029044">
    <property type="entry name" value="Nucleotide-diphossugar_trans"/>
</dbReference>
<accession>A0A1V5T057</accession>
<dbReference type="Gene3D" id="3.90.550.10">
    <property type="entry name" value="Spore Coat Polysaccharide Biosynthesis Protein SpsA, Chain A"/>
    <property type="match status" value="1"/>
</dbReference>
<name>A0A1V5T057_9BACT</name>
<sequence>MTDAIILAGGDSNQEFLKKFGVNNRSLLVIHNKFMIEYVIEALKEVSSIKRIIVVGPVKELKSRIGKSVEEVVPPGNDPFESTLKGLDYLKPEKKVLVISSDIPLIKGEMIEDFFLRCSKQPADFYYPIVRKEVYQKKFGQSKRTFAKLVEGSFGGGNMLLIDPTLVQKKREFISQVIRNRKSPFMIARILGLNIIFKYIFKKLSVKDIEDRVEKILEMKGLAIITPYPEIKFDIDLPEHVDIARKFLKK</sequence>
<dbReference type="GO" id="GO:0016779">
    <property type="term" value="F:nucleotidyltransferase activity"/>
    <property type="evidence" value="ECO:0007669"/>
    <property type="project" value="UniProtKB-ARBA"/>
</dbReference>
<dbReference type="AlphaFoldDB" id="A0A1V5T057"/>
<dbReference type="Pfam" id="PF12804">
    <property type="entry name" value="NTP_transf_3"/>
    <property type="match status" value="1"/>
</dbReference>
<evidence type="ECO:0000259" key="1">
    <source>
        <dbReference type="Pfam" id="PF12804"/>
    </source>
</evidence>
<dbReference type="InterPro" id="IPR025877">
    <property type="entry name" value="MobA-like_NTP_Trfase"/>
</dbReference>
<proteinExistence type="predicted"/>
<organism evidence="2">
    <name type="scientific">Candidatus Atribacter allofermentans</name>
    <dbReference type="NCBI Taxonomy" id="1852833"/>
    <lineage>
        <taxon>Bacteria</taxon>
        <taxon>Pseudomonadati</taxon>
        <taxon>Atribacterota</taxon>
        <taxon>Atribacteria</taxon>
        <taxon>Atribacterales</taxon>
        <taxon>Atribacteraceae</taxon>
        <taxon>Atribacter</taxon>
    </lineage>
</organism>
<reference evidence="2" key="1">
    <citation type="submission" date="2017-02" db="EMBL/GenBank/DDBJ databases">
        <title>Delving into the versatile metabolic prowess of the omnipresent phylum Bacteroidetes.</title>
        <authorList>
            <person name="Nobu M.K."/>
            <person name="Mei R."/>
            <person name="Narihiro T."/>
            <person name="Kuroda K."/>
            <person name="Liu W.-T."/>
        </authorList>
    </citation>
    <scope>NUCLEOTIDE SEQUENCE</scope>
    <source>
        <strain evidence="2">ADurb.Bin276</strain>
    </source>
</reference>
<dbReference type="Proteomes" id="UP000485569">
    <property type="component" value="Unassembled WGS sequence"/>
</dbReference>
<comment type="caution">
    <text evidence="2">The sequence shown here is derived from an EMBL/GenBank/DDBJ whole genome shotgun (WGS) entry which is preliminary data.</text>
</comment>
<dbReference type="SUPFAM" id="SSF53448">
    <property type="entry name" value="Nucleotide-diphospho-sugar transferases"/>
    <property type="match status" value="1"/>
</dbReference>
<evidence type="ECO:0000313" key="2">
    <source>
        <dbReference type="EMBL" id="OQA60146.1"/>
    </source>
</evidence>
<protein>
    <submittedName>
        <fullName evidence="2">Molybdopterin-guanine dinucleotide biosynthesis protein MobA</fullName>
    </submittedName>
</protein>